<accession>A0A0F9FRW0</accession>
<comment type="caution">
    <text evidence="2">The sequence shown here is derived from an EMBL/GenBank/DDBJ whole genome shotgun (WGS) entry which is preliminary data.</text>
</comment>
<organism evidence="2">
    <name type="scientific">marine sediment metagenome</name>
    <dbReference type="NCBI Taxonomy" id="412755"/>
    <lineage>
        <taxon>unclassified sequences</taxon>
        <taxon>metagenomes</taxon>
        <taxon>ecological metagenomes</taxon>
    </lineage>
</organism>
<reference evidence="2" key="1">
    <citation type="journal article" date="2015" name="Nature">
        <title>Complex archaea that bridge the gap between prokaryotes and eukaryotes.</title>
        <authorList>
            <person name="Spang A."/>
            <person name="Saw J.H."/>
            <person name="Jorgensen S.L."/>
            <person name="Zaremba-Niedzwiedzka K."/>
            <person name="Martijn J."/>
            <person name="Lind A.E."/>
            <person name="van Eijk R."/>
            <person name="Schleper C."/>
            <person name="Guy L."/>
            <person name="Ettema T.J."/>
        </authorList>
    </citation>
    <scope>NUCLEOTIDE SEQUENCE</scope>
</reference>
<feature type="domain" description="DUF4055" evidence="1">
    <location>
        <begin position="198"/>
        <end position="336"/>
    </location>
</feature>
<proteinExistence type="predicted"/>
<gene>
    <name evidence="2" type="ORF">LCGC14_2272220</name>
</gene>
<name>A0A0F9FRW0_9ZZZZ</name>
<dbReference type="EMBL" id="LAZR01031437">
    <property type="protein sequence ID" value="KKL53762.1"/>
    <property type="molecule type" value="Genomic_DNA"/>
</dbReference>
<dbReference type="Pfam" id="PF13264">
    <property type="entry name" value="DUF4055"/>
    <property type="match status" value="1"/>
</dbReference>
<dbReference type="AlphaFoldDB" id="A0A0F9FRW0"/>
<protein>
    <recommendedName>
        <fullName evidence="1">DUF4055 domain-containing protein</fullName>
    </recommendedName>
</protein>
<sequence>NTSYRERGNFYNAVARTVQGMNGMIYQTPPKVEMPDAFSDYLLDVTLSNVPFETFAMETGKEIFLTGRYGILVDMPEETAEDNRPYLVGYKAEQITNWRSVRRGGDEVLSMVVLLEKVEVTDPKDTFSVGLVEQFRVVMLNSEGQCIRQLWRQKDNKTKEWIQFGEDIVLMRRGEALDFVPFIFMGALSPTPELKNPPLIDLADVNLAHWRNSVDHEYGLHLVALPTPWISGAKGQPEGTTMKIGPSVVWELEVQGKAGMLEFTGKGLESLASAMDEKKKQMATLGARLLEDQPGTQETASGVRLRHSAETASVRTIAQSQEQGFIQSLQIVVWWAGTDAKPKDAGVNVELNKEYLNVKASPEEVRVALTALQAGEMSFETWYHFLEVGGWTREGVTVEDERLAITRGE</sequence>
<dbReference type="InterPro" id="IPR025129">
    <property type="entry name" value="DUF4055"/>
</dbReference>
<evidence type="ECO:0000313" key="2">
    <source>
        <dbReference type="EMBL" id="KKL53762.1"/>
    </source>
</evidence>
<feature type="non-terminal residue" evidence="2">
    <location>
        <position position="1"/>
    </location>
</feature>
<evidence type="ECO:0000259" key="1">
    <source>
        <dbReference type="Pfam" id="PF13264"/>
    </source>
</evidence>